<keyword evidence="2" id="KW-0812">Transmembrane</keyword>
<dbReference type="OrthoDB" id="3277249at2"/>
<name>A0A4U0SV29_9ACTN</name>
<feature type="region of interest" description="Disordered" evidence="1">
    <location>
        <begin position="329"/>
        <end position="358"/>
    </location>
</feature>
<feature type="transmembrane region" description="Helical" evidence="2">
    <location>
        <begin position="162"/>
        <end position="189"/>
    </location>
</feature>
<dbReference type="Proteomes" id="UP000305778">
    <property type="component" value="Unassembled WGS sequence"/>
</dbReference>
<dbReference type="RefSeq" id="WP_136722923.1">
    <property type="nucleotide sequence ID" value="NZ_SUMC01000006.1"/>
</dbReference>
<feature type="transmembrane region" description="Helical" evidence="2">
    <location>
        <begin position="225"/>
        <end position="244"/>
    </location>
</feature>
<proteinExistence type="predicted"/>
<accession>A0A4U0SV29</accession>
<feature type="compositionally biased region" description="Low complexity" evidence="1">
    <location>
        <begin position="329"/>
        <end position="339"/>
    </location>
</feature>
<evidence type="ECO:0000313" key="4">
    <source>
        <dbReference type="Proteomes" id="UP000305778"/>
    </source>
</evidence>
<comment type="caution">
    <text evidence="3">The sequence shown here is derived from an EMBL/GenBank/DDBJ whole genome shotgun (WGS) entry which is preliminary data.</text>
</comment>
<organism evidence="3 4">
    <name type="scientific">Actinacidiphila oryziradicis</name>
    <dbReference type="NCBI Taxonomy" id="2571141"/>
    <lineage>
        <taxon>Bacteria</taxon>
        <taxon>Bacillati</taxon>
        <taxon>Actinomycetota</taxon>
        <taxon>Actinomycetes</taxon>
        <taxon>Kitasatosporales</taxon>
        <taxon>Streptomycetaceae</taxon>
        <taxon>Actinacidiphila</taxon>
    </lineage>
</organism>
<keyword evidence="2" id="KW-1133">Transmembrane helix</keyword>
<feature type="transmembrane region" description="Helical" evidence="2">
    <location>
        <begin position="256"/>
        <end position="285"/>
    </location>
</feature>
<sequence length="358" mass="37474">MLSVRDRSPSAQPAAAHRALSVLAGVSLLAGMRLLWNSTITDYPLYGAVVVGSYGAIMVLAAAAVAVRTRRALTVVDAAVLVVGIALFICSVRTTMVPGHLATANDVGMVMQSGADEILRTGRLYGDNWPLAHSALAPGNSIISPTVLFDGRIVSNYGYPPLGALLAAGITALTGAPAGALLAAVLGLIATSVLMFRLLPAQLRPLAAVACFGLSILPRYALSEYPVLVALAFLVVAVADWPTVGAGDKLGLRGVVRAYCLGLAVATHQLAWFVAPFLVLGLWLVRRGRSRTLSATSLTARYTGIAAVSWLLPNLPFILRSPSTWLNGSLEPLPRPASRSPRRQPRSSCAPSPPPPRP</sequence>
<dbReference type="AlphaFoldDB" id="A0A4U0SV29"/>
<evidence type="ECO:0000313" key="3">
    <source>
        <dbReference type="EMBL" id="TKA11927.1"/>
    </source>
</evidence>
<feature type="transmembrane region" description="Helical" evidence="2">
    <location>
        <begin position="15"/>
        <end position="36"/>
    </location>
</feature>
<evidence type="ECO:0000256" key="2">
    <source>
        <dbReference type="SAM" id="Phobius"/>
    </source>
</evidence>
<feature type="transmembrane region" description="Helical" evidence="2">
    <location>
        <begin position="43"/>
        <end position="66"/>
    </location>
</feature>
<evidence type="ECO:0000256" key="1">
    <source>
        <dbReference type="SAM" id="MobiDB-lite"/>
    </source>
</evidence>
<protein>
    <recommendedName>
        <fullName evidence="5">Glycosyltransferase RgtA/B/C/D-like domain-containing protein</fullName>
    </recommendedName>
</protein>
<keyword evidence="2" id="KW-0472">Membrane</keyword>
<gene>
    <name evidence="3" type="ORF">FCI23_08895</name>
</gene>
<keyword evidence="4" id="KW-1185">Reference proteome</keyword>
<dbReference type="EMBL" id="SUMC01000006">
    <property type="protein sequence ID" value="TKA11927.1"/>
    <property type="molecule type" value="Genomic_DNA"/>
</dbReference>
<feature type="transmembrane region" description="Helical" evidence="2">
    <location>
        <begin position="72"/>
        <end position="92"/>
    </location>
</feature>
<evidence type="ECO:0008006" key="5">
    <source>
        <dbReference type="Google" id="ProtNLM"/>
    </source>
</evidence>
<reference evidence="3 4" key="1">
    <citation type="submission" date="2019-04" db="EMBL/GenBank/DDBJ databases">
        <title>Streptomyces oryziradicis sp. nov., a novel actinomycete isolated from rhizosphere soil of rice (Oryza sativa L.).</title>
        <authorList>
            <person name="Li C."/>
        </authorList>
    </citation>
    <scope>NUCLEOTIDE SEQUENCE [LARGE SCALE GENOMIC DNA]</scope>
    <source>
        <strain evidence="3 4">NEAU-C40</strain>
    </source>
</reference>